<keyword evidence="2" id="KW-1185">Reference proteome</keyword>
<reference evidence="1 2" key="1">
    <citation type="journal article" date="2023" name="Life. Sci Alliance">
        <title>Evolutionary insights into 3D genome organization and epigenetic landscape of Vigna mungo.</title>
        <authorList>
            <person name="Junaid A."/>
            <person name="Singh B."/>
            <person name="Bhatia S."/>
        </authorList>
    </citation>
    <scope>NUCLEOTIDE SEQUENCE [LARGE SCALE GENOMIC DNA]</scope>
    <source>
        <strain evidence="1">Urdbean</strain>
    </source>
</reference>
<accession>A0AAQ3P8G8</accession>
<proteinExistence type="predicted"/>
<dbReference type="AlphaFoldDB" id="A0AAQ3P8G8"/>
<name>A0AAQ3P8G8_VIGMU</name>
<dbReference type="Proteomes" id="UP001374535">
    <property type="component" value="Chromosome 1"/>
</dbReference>
<evidence type="ECO:0000313" key="2">
    <source>
        <dbReference type="Proteomes" id="UP001374535"/>
    </source>
</evidence>
<dbReference type="EMBL" id="CP144700">
    <property type="protein sequence ID" value="WVZ22985.1"/>
    <property type="molecule type" value="Genomic_DNA"/>
</dbReference>
<organism evidence="1 2">
    <name type="scientific">Vigna mungo</name>
    <name type="common">Black gram</name>
    <name type="synonym">Phaseolus mungo</name>
    <dbReference type="NCBI Taxonomy" id="3915"/>
    <lineage>
        <taxon>Eukaryota</taxon>
        <taxon>Viridiplantae</taxon>
        <taxon>Streptophyta</taxon>
        <taxon>Embryophyta</taxon>
        <taxon>Tracheophyta</taxon>
        <taxon>Spermatophyta</taxon>
        <taxon>Magnoliopsida</taxon>
        <taxon>eudicotyledons</taxon>
        <taxon>Gunneridae</taxon>
        <taxon>Pentapetalae</taxon>
        <taxon>rosids</taxon>
        <taxon>fabids</taxon>
        <taxon>Fabales</taxon>
        <taxon>Fabaceae</taxon>
        <taxon>Papilionoideae</taxon>
        <taxon>50 kb inversion clade</taxon>
        <taxon>NPAAA clade</taxon>
        <taxon>indigoferoid/millettioid clade</taxon>
        <taxon>Phaseoleae</taxon>
        <taxon>Vigna</taxon>
    </lineage>
</organism>
<evidence type="ECO:0000313" key="1">
    <source>
        <dbReference type="EMBL" id="WVZ22985.1"/>
    </source>
</evidence>
<protein>
    <submittedName>
        <fullName evidence="1">Uncharacterized protein</fullName>
    </submittedName>
</protein>
<gene>
    <name evidence="1" type="ORF">V8G54_001529</name>
</gene>
<sequence length="132" mass="15242">MASLSYAVFLSCVMRHFNIDFTGEVTMGYNKTNLISNLALHQMGLRKSEIAITHGRRRQMPLNVDKSNAFDAKMEFQLKKDFERFMSARMDKLERSIAKIHKKLDDGFDNDDVFGSDTEDDMEDEGCINIYD</sequence>